<evidence type="ECO:0000256" key="1">
    <source>
        <dbReference type="ARBA" id="ARBA00009764"/>
    </source>
</evidence>
<keyword evidence="9" id="KW-1185">Reference proteome</keyword>
<protein>
    <recommendedName>
        <fullName evidence="5">Flagellar hook-associated protein 2</fullName>
        <shortName evidence="5">HAP2</shortName>
    </recommendedName>
    <alternativeName>
        <fullName evidence="5">Flagellar cap protein</fullName>
    </alternativeName>
</protein>
<proteinExistence type="inferred from homology"/>
<evidence type="ECO:0000259" key="6">
    <source>
        <dbReference type="Pfam" id="PF02465"/>
    </source>
</evidence>
<dbReference type="OrthoDB" id="5980200at2"/>
<comment type="subunit">
    <text evidence="2 5">Homopentamer.</text>
</comment>
<sequence>MADNIITTLGAGSGIDIKTLVSQLTAVERAPKEARLNTRQEQIQAQISGYGQLRSAFDTFKGSLTALRNSDLFNARSVTVPNSDIITANKVEPGAQTGAYNLEVLEVASAQSLAMAPTADRHAALNKSGDLTIRFGEWTYDSGTGVPTGFALNTERNALTLNIEAGDSLTTIADKINAANAGVQAAVVKVDTQYQLMLTAPSGKANAMEITAGPGAVGLNDFLFNATTQGATETRKGQDAQLRVNGLTLTRQSNEINDVIAGFSFTLNKKGAPGETLTFAISADKSGVEQAVRDFVSAYNSFQKTTQGLIGFTRDKDDNPVRGGLFGDSTARTMINRLREQIGGLVPGAQGGFNALTNIGIRTERDGSLTINETDFKNAFNHHFNLLEGLFTGQMSSTNSAVSVKAGTFVSNAVAGSYEVEITQDPTRGRITGNALTHDFSSPLNASVPGADYSFVINVDGTNSGLIQLTGTYQNAEELRADLQARINGDANLKAAGVALDVEYDTNTNQFSFVSREYGSVSRVSFGSASTQMSELGIDTALTGIQGLDVKGTIGGVEGFGVGNVLLPAVGSPAYGLNLTVGAGAAAQGKFQINFSRGLAGELANLIDNFAGTTGTIKARESSLQKQLDGLKEERTLLDRRMEKFQTRLMAQFIAMENIVNSLKDTGKQLDGINDRLPFTASSR</sequence>
<dbReference type="RefSeq" id="WP_153974743.1">
    <property type="nucleotide sequence ID" value="NZ_CP039268.1"/>
</dbReference>
<dbReference type="GO" id="GO:0005576">
    <property type="term" value="C:extracellular region"/>
    <property type="evidence" value="ECO:0007669"/>
    <property type="project" value="UniProtKB-SubCell"/>
</dbReference>
<comment type="subcellular location">
    <subcellularLocation>
        <location evidence="5">Secreted</location>
    </subcellularLocation>
    <subcellularLocation>
        <location evidence="5">Bacterial flagellum</location>
    </subcellularLocation>
</comment>
<dbReference type="AlphaFoldDB" id="A0A6I6EGW1"/>
<evidence type="ECO:0000313" key="9">
    <source>
        <dbReference type="Proteomes" id="UP000426424"/>
    </source>
</evidence>
<evidence type="ECO:0000313" key="8">
    <source>
        <dbReference type="EMBL" id="QGU32547.1"/>
    </source>
</evidence>
<feature type="coiled-coil region" evidence="5">
    <location>
        <begin position="621"/>
        <end position="648"/>
    </location>
</feature>
<dbReference type="GO" id="GO:0007155">
    <property type="term" value="P:cell adhesion"/>
    <property type="evidence" value="ECO:0007669"/>
    <property type="project" value="InterPro"/>
</dbReference>
<evidence type="ECO:0000256" key="3">
    <source>
        <dbReference type="ARBA" id="ARBA00023054"/>
    </source>
</evidence>
<keyword evidence="4 5" id="KW-0975">Bacterial flagellum</keyword>
<evidence type="ECO:0000256" key="5">
    <source>
        <dbReference type="RuleBase" id="RU362066"/>
    </source>
</evidence>
<comment type="function">
    <text evidence="5">Required for morphogenesis and for the elongation of the flagellar filament by facilitating polymerization of the flagellin monomers at the tip of growing filament. Forms a capping structure, which prevents flagellin subunits (transported through the central channel of the flagellum) from leaking out without polymerization at the distal end.</text>
</comment>
<accession>A0A6I6EGW1</accession>
<dbReference type="PANTHER" id="PTHR30288:SF0">
    <property type="entry name" value="FLAGELLAR HOOK-ASSOCIATED PROTEIN 2"/>
    <property type="match status" value="1"/>
</dbReference>
<keyword evidence="8" id="KW-0282">Flagellum</keyword>
<dbReference type="KEGG" id="ttp:E6P07_05830"/>
<feature type="domain" description="Flagellar hook-associated protein 2 C-terminal" evidence="7">
    <location>
        <begin position="595"/>
        <end position="664"/>
    </location>
</feature>
<dbReference type="EMBL" id="CP039268">
    <property type="protein sequence ID" value="QGU32547.1"/>
    <property type="molecule type" value="Genomic_DNA"/>
</dbReference>
<evidence type="ECO:0000256" key="4">
    <source>
        <dbReference type="ARBA" id="ARBA00023143"/>
    </source>
</evidence>
<dbReference type="Proteomes" id="UP000426424">
    <property type="component" value="Chromosome"/>
</dbReference>
<evidence type="ECO:0000259" key="7">
    <source>
        <dbReference type="Pfam" id="PF07195"/>
    </source>
</evidence>
<dbReference type="InterPro" id="IPR040026">
    <property type="entry name" value="FliD"/>
</dbReference>
<dbReference type="PANTHER" id="PTHR30288">
    <property type="entry name" value="FLAGELLAR CAP/ASSEMBLY PROTEIN FLID"/>
    <property type="match status" value="1"/>
</dbReference>
<dbReference type="InterPro" id="IPR003481">
    <property type="entry name" value="FliD_N"/>
</dbReference>
<evidence type="ECO:0000256" key="2">
    <source>
        <dbReference type="ARBA" id="ARBA00011255"/>
    </source>
</evidence>
<dbReference type="Pfam" id="PF07195">
    <property type="entry name" value="FliD_C"/>
    <property type="match status" value="2"/>
</dbReference>
<feature type="domain" description="Flagellar hook-associated protein 2 N-terminal" evidence="6">
    <location>
        <begin position="13"/>
        <end position="111"/>
    </location>
</feature>
<dbReference type="Pfam" id="PF02465">
    <property type="entry name" value="FliD_N"/>
    <property type="match status" value="1"/>
</dbReference>
<keyword evidence="5" id="KW-0964">Secreted</keyword>
<dbReference type="Pfam" id="PF07196">
    <property type="entry name" value="Flagellin_IN"/>
    <property type="match status" value="1"/>
</dbReference>
<feature type="domain" description="Flagellar hook-associated protein 2 C-terminal" evidence="7">
    <location>
        <begin position="237"/>
        <end position="414"/>
    </location>
</feature>
<comment type="similarity">
    <text evidence="1 5">Belongs to the FliD family.</text>
</comment>
<keyword evidence="8" id="KW-0969">Cilium</keyword>
<keyword evidence="3 5" id="KW-0175">Coiled coil</keyword>
<dbReference type="GO" id="GO:0071973">
    <property type="term" value="P:bacterial-type flagellum-dependent cell motility"/>
    <property type="evidence" value="ECO:0007669"/>
    <property type="project" value="TreeGrafter"/>
</dbReference>
<gene>
    <name evidence="8" type="primary">fliD</name>
    <name evidence="8" type="ORF">E6P07_05830</name>
</gene>
<organism evidence="8 9">
    <name type="scientific">Thermochromatium tepidum ATCC 43061</name>
    <dbReference type="NCBI Taxonomy" id="316276"/>
    <lineage>
        <taxon>Bacteria</taxon>
        <taxon>Pseudomonadati</taxon>
        <taxon>Pseudomonadota</taxon>
        <taxon>Gammaproteobacteria</taxon>
        <taxon>Chromatiales</taxon>
        <taxon>Chromatiaceae</taxon>
        <taxon>Thermochromatium</taxon>
    </lineage>
</organism>
<dbReference type="GO" id="GO:0009421">
    <property type="term" value="C:bacterial-type flagellum filament cap"/>
    <property type="evidence" value="ECO:0007669"/>
    <property type="project" value="InterPro"/>
</dbReference>
<reference evidence="8 9" key="1">
    <citation type="submission" date="2019-12" db="EMBL/GenBank/DDBJ databases">
        <title>The complete genome of the thermophilic, anoxygenic phototrophic gammaproteobacterium Thermochromatium tepidum.</title>
        <authorList>
            <person name="Sattley W.M."/>
            <person name="Swingley W.D."/>
            <person name="Burchell B.M."/>
            <person name="Gurbani S.A."/>
            <person name="Kujawa C.M."/>
            <person name="Nuccio D.A."/>
            <person name="Schladweiler J."/>
            <person name="Shaffer K.N."/>
            <person name="Stokes L.M."/>
            <person name="Touchman J.W."/>
            <person name="Blankenship R.E."/>
            <person name="Madigan M.T."/>
        </authorList>
    </citation>
    <scope>NUCLEOTIDE SEQUENCE [LARGE SCALE GENOMIC DNA]</scope>
    <source>
        <strain evidence="8 9">ATCC 43061</strain>
    </source>
</reference>
<keyword evidence="8" id="KW-0966">Cell projection</keyword>
<name>A0A6I6EGW1_THETI</name>
<dbReference type="GO" id="GO:0009424">
    <property type="term" value="C:bacterial-type flagellum hook"/>
    <property type="evidence" value="ECO:0007669"/>
    <property type="project" value="UniProtKB-UniRule"/>
</dbReference>
<dbReference type="InterPro" id="IPR010810">
    <property type="entry name" value="Flagellin_hook_IN_motif"/>
</dbReference>
<dbReference type="InterPro" id="IPR010809">
    <property type="entry name" value="FliD_C"/>
</dbReference>